<reference evidence="4 5" key="1">
    <citation type="journal article" date="2018" name="Plant J.">
        <title>Genome sequences of Chlorella sorokiniana UTEX 1602 and Micractinium conductrix SAG 241.80: implications to maltose excretion by a green alga.</title>
        <authorList>
            <person name="Arriola M.B."/>
            <person name="Velmurugan N."/>
            <person name="Zhang Y."/>
            <person name="Plunkett M.H."/>
            <person name="Hondzo H."/>
            <person name="Barney B.M."/>
        </authorList>
    </citation>
    <scope>NUCLEOTIDE SEQUENCE [LARGE SCALE GENOMIC DNA]</scope>
    <source>
        <strain evidence="5">UTEX 1602</strain>
    </source>
</reference>
<evidence type="ECO:0000256" key="2">
    <source>
        <dbReference type="SAM" id="MobiDB-lite"/>
    </source>
</evidence>
<dbReference type="InterPro" id="IPR037140">
    <property type="entry name" value="VHL_beta_dom_sf"/>
</dbReference>
<dbReference type="SUPFAM" id="SSF49468">
    <property type="entry name" value="VHL"/>
    <property type="match status" value="1"/>
</dbReference>
<dbReference type="Gene3D" id="2.60.40.780">
    <property type="entry name" value="von Hippel-Lindau disease tumour suppressor, beta domain"/>
    <property type="match status" value="1"/>
</dbReference>
<feature type="domain" description="von Hippel-Lindau disease tumour suppressor beta" evidence="3">
    <location>
        <begin position="14"/>
        <end position="87"/>
    </location>
</feature>
<accession>A0A2P6TYQ7</accession>
<feature type="compositionally biased region" description="Low complexity" evidence="2">
    <location>
        <begin position="192"/>
        <end position="203"/>
    </location>
</feature>
<gene>
    <name evidence="4" type="ORF">C2E21_2484</name>
</gene>
<dbReference type="CDD" id="cd05468">
    <property type="entry name" value="pVHL"/>
    <property type="match status" value="1"/>
</dbReference>
<organism evidence="4 5">
    <name type="scientific">Chlorella sorokiniana</name>
    <name type="common">Freshwater green alga</name>
    <dbReference type="NCBI Taxonomy" id="3076"/>
    <lineage>
        <taxon>Eukaryota</taxon>
        <taxon>Viridiplantae</taxon>
        <taxon>Chlorophyta</taxon>
        <taxon>core chlorophytes</taxon>
        <taxon>Trebouxiophyceae</taxon>
        <taxon>Chlorellales</taxon>
        <taxon>Chlorellaceae</taxon>
        <taxon>Chlorella clade</taxon>
        <taxon>Chlorella</taxon>
    </lineage>
</organism>
<dbReference type="AlphaFoldDB" id="A0A2P6TYQ7"/>
<evidence type="ECO:0000256" key="1">
    <source>
        <dbReference type="ARBA" id="ARBA00010057"/>
    </source>
</evidence>
<dbReference type="EMBL" id="LHPG02000004">
    <property type="protein sequence ID" value="PRW59189.1"/>
    <property type="molecule type" value="Genomic_DNA"/>
</dbReference>
<dbReference type="InterPro" id="IPR036208">
    <property type="entry name" value="VHL_sf"/>
</dbReference>
<comment type="caution">
    <text evidence="4">The sequence shown here is derived from an EMBL/GenBank/DDBJ whole genome shotgun (WGS) entry which is preliminary data.</text>
</comment>
<evidence type="ECO:0000259" key="3">
    <source>
        <dbReference type="Pfam" id="PF01847"/>
    </source>
</evidence>
<proteinExistence type="inferred from homology"/>
<dbReference type="InterPro" id="IPR022772">
    <property type="entry name" value="VHL_tumour_suppress_b/a_dom"/>
</dbReference>
<feature type="region of interest" description="Disordered" evidence="2">
    <location>
        <begin position="183"/>
        <end position="208"/>
    </location>
</feature>
<sequence>MGATTSRPEPPAHRSLNCRVPTMVEFANDTGLTVQTVWLGYRGDERVYFTLAPGAIVRQPTFTAHPWRFQAPDAPGSLCVVADQAIFYPPPKAQPDAAPPQARIVLAGSLPWSPSTHAAFPDAFRREAAVLLCCHHRLQRTANHGTAAAGTATAAVHQAQEPQQLGRGLQDWLLRLPHLSCGARSRPGTPRASAAAGEAVPAATPSRPHLGDLPQELLLLVLAAAAPTIPLMIKPPVPHAVQPGDLPEEEAAQLFRSSAGEADGAGKGAVAAAQE</sequence>
<evidence type="ECO:0000313" key="5">
    <source>
        <dbReference type="Proteomes" id="UP000239899"/>
    </source>
</evidence>
<feature type="region of interest" description="Disordered" evidence="2">
    <location>
        <begin position="240"/>
        <end position="275"/>
    </location>
</feature>
<evidence type="ECO:0000313" key="4">
    <source>
        <dbReference type="EMBL" id="PRW59189.1"/>
    </source>
</evidence>
<comment type="similarity">
    <text evidence="1">Belongs to the VHL family.</text>
</comment>
<protein>
    <submittedName>
        <fullName evidence="4">von Hippel-Lindau disease tumor suppressor</fullName>
    </submittedName>
</protein>
<name>A0A2P6TYQ7_CHLSO</name>
<keyword evidence="5" id="KW-1185">Reference proteome</keyword>
<dbReference type="Pfam" id="PF01847">
    <property type="entry name" value="VHL"/>
    <property type="match status" value="1"/>
</dbReference>
<dbReference type="InterPro" id="IPR024053">
    <property type="entry name" value="VHL_beta_dom"/>
</dbReference>
<dbReference type="Proteomes" id="UP000239899">
    <property type="component" value="Unassembled WGS sequence"/>
</dbReference>
<dbReference type="OrthoDB" id="413400at2759"/>